<dbReference type="Proteomes" id="UP001478862">
    <property type="component" value="Unassembled WGS sequence"/>
</dbReference>
<evidence type="ECO:0000256" key="6">
    <source>
        <dbReference type="SAM" id="Phobius"/>
    </source>
</evidence>
<name>A0ABV1MPV1_9BACI</name>
<feature type="transmembrane region" description="Helical" evidence="6">
    <location>
        <begin position="52"/>
        <end position="81"/>
    </location>
</feature>
<keyword evidence="4 6" id="KW-1133">Transmembrane helix</keyword>
<protein>
    <submittedName>
        <fullName evidence="7">AI-2E family transporter</fullName>
    </submittedName>
</protein>
<keyword evidence="8" id="KW-1185">Reference proteome</keyword>
<evidence type="ECO:0000256" key="5">
    <source>
        <dbReference type="ARBA" id="ARBA00023136"/>
    </source>
</evidence>
<feature type="transmembrane region" description="Helical" evidence="6">
    <location>
        <begin position="224"/>
        <end position="247"/>
    </location>
</feature>
<dbReference type="Pfam" id="PF01594">
    <property type="entry name" value="AI-2E_transport"/>
    <property type="match status" value="1"/>
</dbReference>
<evidence type="ECO:0000256" key="4">
    <source>
        <dbReference type="ARBA" id="ARBA00022989"/>
    </source>
</evidence>
<evidence type="ECO:0000256" key="2">
    <source>
        <dbReference type="ARBA" id="ARBA00009773"/>
    </source>
</evidence>
<feature type="transmembrane region" description="Helical" evidence="6">
    <location>
        <begin position="160"/>
        <end position="188"/>
    </location>
</feature>
<proteinExistence type="inferred from homology"/>
<feature type="transmembrane region" description="Helical" evidence="6">
    <location>
        <begin position="253"/>
        <end position="275"/>
    </location>
</feature>
<gene>
    <name evidence="7" type="ORF">ABNX05_07860</name>
</gene>
<evidence type="ECO:0000256" key="3">
    <source>
        <dbReference type="ARBA" id="ARBA00022692"/>
    </source>
</evidence>
<keyword evidence="3 6" id="KW-0812">Transmembrane</keyword>
<keyword evidence="5 6" id="KW-0472">Membrane</keyword>
<dbReference type="InterPro" id="IPR002549">
    <property type="entry name" value="AI-2E-like"/>
</dbReference>
<feature type="transmembrane region" description="Helical" evidence="6">
    <location>
        <begin position="93"/>
        <end position="125"/>
    </location>
</feature>
<accession>A0ABV1MPV1</accession>
<feature type="transmembrane region" description="Helical" evidence="6">
    <location>
        <begin position="324"/>
        <end position="350"/>
    </location>
</feature>
<comment type="similarity">
    <text evidence="2">Belongs to the autoinducer-2 exporter (AI-2E) (TC 2.A.86) family.</text>
</comment>
<organism evidence="7 8">
    <name type="scientific">Lysinibacillus zambalensis</name>
    <dbReference type="NCBI Taxonomy" id="3160866"/>
    <lineage>
        <taxon>Bacteria</taxon>
        <taxon>Bacillati</taxon>
        <taxon>Bacillota</taxon>
        <taxon>Bacilli</taxon>
        <taxon>Bacillales</taxon>
        <taxon>Bacillaceae</taxon>
        <taxon>Lysinibacillus</taxon>
    </lineage>
</organism>
<sequence length="360" mass="43032">MKNLRIKKKVHERLYIRLKEILFCILTLIYQLKRGEFVKMRNIKYFSYERTISVLFFIFYLTILWFVLPVSLAIFLSFSTYPIIKFLHSYCRIAYWLAAIIVEALILTCIFLLVIISINSIILIFPEIRDTLQNFPLFNEYESMFIQVLKEKSLSIFDSIFLYMANIFQLLMKHVIEVFIFLVAYYFALLETRKSRYWFFQYVPKKFRNEWQSHFSKMMQLFHYFLYVEFQLFTITLLILCAGFMILQFEQAIIKAFIVAFADVLPFFGIGVFLVPMSIYFYLKGNTFLCVAILLLYLFVQLTRQLADSMLWSNTLQLRTFHTFFISAASILLFGFYGILLSPVFLFLAVKLKENAIFER</sequence>
<comment type="caution">
    <text evidence="7">The sequence shown here is derived from an EMBL/GenBank/DDBJ whole genome shotgun (WGS) entry which is preliminary data.</text>
</comment>
<feature type="transmembrane region" description="Helical" evidence="6">
    <location>
        <begin position="14"/>
        <end position="32"/>
    </location>
</feature>
<feature type="transmembrane region" description="Helical" evidence="6">
    <location>
        <begin position="287"/>
        <end position="304"/>
    </location>
</feature>
<evidence type="ECO:0000313" key="7">
    <source>
        <dbReference type="EMBL" id="MEQ6354525.1"/>
    </source>
</evidence>
<evidence type="ECO:0000313" key="8">
    <source>
        <dbReference type="Proteomes" id="UP001478862"/>
    </source>
</evidence>
<dbReference type="EMBL" id="JBEGDG010000004">
    <property type="protein sequence ID" value="MEQ6354525.1"/>
    <property type="molecule type" value="Genomic_DNA"/>
</dbReference>
<comment type="subcellular location">
    <subcellularLocation>
        <location evidence="1">Membrane</location>
        <topology evidence="1">Multi-pass membrane protein</topology>
    </subcellularLocation>
</comment>
<evidence type="ECO:0000256" key="1">
    <source>
        <dbReference type="ARBA" id="ARBA00004141"/>
    </source>
</evidence>
<reference evidence="7 8" key="1">
    <citation type="submission" date="2024-06" db="EMBL/GenBank/DDBJ databases">
        <title>Lysinibacillus zambalefons sp. nov., a Novel Firmicute Isolated from the Poon Bato Zambales Hyperalkaline Spring.</title>
        <authorList>
            <person name="Aja J.A."/>
            <person name="Lazaro J.E.H."/>
            <person name="Llorin L.D."/>
            <person name="Lim K.R."/>
            <person name="Teodosio J."/>
            <person name="Dalisay D.S."/>
        </authorList>
    </citation>
    <scope>NUCLEOTIDE SEQUENCE [LARGE SCALE GENOMIC DNA]</scope>
    <source>
        <strain evidence="7 8">M3</strain>
    </source>
</reference>